<dbReference type="OrthoDB" id="1647424at2"/>
<keyword evidence="2" id="KW-1185">Reference proteome</keyword>
<dbReference type="PANTHER" id="PTHR30121">
    <property type="entry name" value="UNCHARACTERIZED PROTEIN YJGR-RELATED"/>
    <property type="match status" value="1"/>
</dbReference>
<dbReference type="SUPFAM" id="SSF52540">
    <property type="entry name" value="P-loop containing nucleoside triphosphate hydrolases"/>
    <property type="match status" value="1"/>
</dbReference>
<dbReference type="EMBL" id="FOYZ01000023">
    <property type="protein sequence ID" value="SFS08074.1"/>
    <property type="molecule type" value="Genomic_DNA"/>
</dbReference>
<dbReference type="AlphaFoldDB" id="A0A1I6LXG9"/>
<gene>
    <name evidence="1" type="ORF">SAMN05661086_03644</name>
</gene>
<accession>A0A1I6LXG9</accession>
<sequence>MYTCPIDYFTDNLIFNQDESCWAVYKLKGYDFDFLSNEAKIGMLHKVTRMLSGIMSEAQILIVPMVQDIDEHFKRFKENLNKNDILYQTAIEQAEKTQDYLKKSIQINGAVNEYRTYLIIKIEEATEFEIAAKLKEKFDFFIKNPMNAINVMMNTDKKDILQSKVESFIRLAEKWFIQQKQRIAMEKVKEEEIQWLIRRMAYRGLNKPVKLFYQNEKKESWEPEALQEDLNGELIVKPTKRDIVRLFSGAIRSQERIVTVDTDHQISYQTFLVITNIPDVLDYPGCEWLYMLQQYNMQAEICIHIKAIEYRSGLKKLDLKRREINSQLEHITEASADIPEELLESKEYLDAMESEIKDSRCPILNTTVKICLAADNKDRLEEKVDEIRNFYEDLNFVIERPISDQIKLYFQFIPSVGTLIKDFVMPLTPMTLASGVIGATHELGDNEGPYIGTTGEEEKQVFLNLGRACLLNKSASSIFLGNLGVGKSFNTNLLVLLNVLYGGYGLIFDPKGERSHWKDELKILEGLITIVTLSSESEFKGKLDPYNVYKDDISSANELAINLLTELFQIKPTSDEYTAILEAVRRIEEGSEVPSMLKLSKVLDLFEQSDTLYGTAKMLARRIRLQQEAGMAQLLFGDGSEEAINLDNRLNILQIQNLKLPSPEVKKEDYSSEEKLSTVLMMVISHFAKKFALVKRPVFKIIEFDEAWMLGKTQEGVKLYDFLTRTGRSLYTGCVFNSHSVLDIPTEGIKNTLSYKFCFQTNNDNEAKRMLEFMGMEDTMENRSSLKSLGNGQCLFQDLSGRVGILTFDAVFQDIIDVFSTTPTTEQEDATEIQEDEIDLRDRIRESNTEIDDILFSEIDIYQKEVV</sequence>
<dbReference type="Proteomes" id="UP000199659">
    <property type="component" value="Unassembled WGS sequence"/>
</dbReference>
<dbReference type="RefSeq" id="WP_092564252.1">
    <property type="nucleotide sequence ID" value="NZ_FOYZ01000023.1"/>
</dbReference>
<dbReference type="Pfam" id="PF12846">
    <property type="entry name" value="AAA_10"/>
    <property type="match status" value="1"/>
</dbReference>
<organism evidence="1 2">
    <name type="scientific">Anaeromicropila populeti</name>
    <dbReference type="NCBI Taxonomy" id="37658"/>
    <lineage>
        <taxon>Bacteria</taxon>
        <taxon>Bacillati</taxon>
        <taxon>Bacillota</taxon>
        <taxon>Clostridia</taxon>
        <taxon>Lachnospirales</taxon>
        <taxon>Lachnospiraceae</taxon>
        <taxon>Anaeromicropila</taxon>
    </lineage>
</organism>
<dbReference type="InterPro" id="IPR027417">
    <property type="entry name" value="P-loop_NTPase"/>
</dbReference>
<dbReference type="STRING" id="37658.SAMN05661086_03644"/>
<evidence type="ECO:0000313" key="2">
    <source>
        <dbReference type="Proteomes" id="UP000199659"/>
    </source>
</evidence>
<protein>
    <submittedName>
        <fullName evidence="1">AAA-like domain-containing protein</fullName>
    </submittedName>
</protein>
<dbReference type="PANTHER" id="PTHR30121:SF6">
    <property type="entry name" value="SLR6007 PROTEIN"/>
    <property type="match status" value="1"/>
</dbReference>
<dbReference type="InterPro" id="IPR016628">
    <property type="entry name" value="ATPase_SAG2001_prd"/>
</dbReference>
<dbReference type="Gene3D" id="3.40.50.300">
    <property type="entry name" value="P-loop containing nucleotide triphosphate hydrolases"/>
    <property type="match status" value="2"/>
</dbReference>
<reference evidence="1 2" key="1">
    <citation type="submission" date="2016-10" db="EMBL/GenBank/DDBJ databases">
        <authorList>
            <person name="de Groot N.N."/>
        </authorList>
    </citation>
    <scope>NUCLEOTIDE SEQUENCE [LARGE SCALE GENOMIC DNA]</scope>
    <source>
        <strain evidence="1 2">743A</strain>
    </source>
</reference>
<evidence type="ECO:0000313" key="1">
    <source>
        <dbReference type="EMBL" id="SFS08074.1"/>
    </source>
</evidence>
<proteinExistence type="predicted"/>
<dbReference type="InterPro" id="IPR051162">
    <property type="entry name" value="T4SS_component"/>
</dbReference>
<name>A0A1I6LXG9_9FIRM</name>
<dbReference type="PIRSF" id="PIRSF015040">
    <property type="entry name" value="ATPase_SAG2001_prd"/>
    <property type="match status" value="1"/>
</dbReference>